<dbReference type="Proteomes" id="UP000053259">
    <property type="component" value="Unassembled WGS sequence"/>
</dbReference>
<keyword evidence="6" id="KW-1185">Reference proteome</keyword>
<dbReference type="GeneID" id="27308879"/>
<reference evidence="5 6" key="1">
    <citation type="submission" date="2015-01" db="EMBL/GenBank/DDBJ databases">
        <title>The Genome Sequence of Ochroconis gallopava CBS43764.</title>
        <authorList>
            <consortium name="The Broad Institute Genomics Platform"/>
            <person name="Cuomo C."/>
            <person name="de Hoog S."/>
            <person name="Gorbushina A."/>
            <person name="Stielow B."/>
            <person name="Teixiera M."/>
            <person name="Abouelleil A."/>
            <person name="Chapman S.B."/>
            <person name="Priest M."/>
            <person name="Young S.K."/>
            <person name="Wortman J."/>
            <person name="Nusbaum C."/>
            <person name="Birren B."/>
        </authorList>
    </citation>
    <scope>NUCLEOTIDE SEQUENCE [LARGE SCALE GENOMIC DNA]</scope>
    <source>
        <strain evidence="5 6">CBS 43764</strain>
    </source>
</reference>
<dbReference type="InterPro" id="IPR017937">
    <property type="entry name" value="Thioredoxin_CS"/>
</dbReference>
<dbReference type="InterPro" id="IPR005746">
    <property type="entry name" value="Thioredoxin"/>
</dbReference>
<feature type="region of interest" description="Disordered" evidence="3">
    <location>
        <begin position="103"/>
        <end position="159"/>
    </location>
</feature>
<evidence type="ECO:0000256" key="2">
    <source>
        <dbReference type="ARBA" id="ARBA00023157"/>
    </source>
</evidence>
<gene>
    <name evidence="5" type="ORF">PV09_00906</name>
</gene>
<dbReference type="InParanoid" id="A0A0D2BCE5"/>
<protein>
    <submittedName>
        <fullName evidence="5">Thioredoxin</fullName>
    </submittedName>
</protein>
<evidence type="ECO:0000259" key="4">
    <source>
        <dbReference type="PROSITE" id="PS51352"/>
    </source>
</evidence>
<dbReference type="HOGENOM" id="CLU_090389_14_0_1"/>
<dbReference type="NCBIfam" id="TIGR01068">
    <property type="entry name" value="thioredoxin"/>
    <property type="match status" value="1"/>
</dbReference>
<dbReference type="Pfam" id="PF00085">
    <property type="entry name" value="Thioredoxin"/>
    <property type="match status" value="1"/>
</dbReference>
<dbReference type="FunFam" id="3.40.30.10:FF:000245">
    <property type="entry name" value="Thioredoxin"/>
    <property type="match status" value="1"/>
</dbReference>
<feature type="compositionally biased region" description="Basic and acidic residues" evidence="3">
    <location>
        <begin position="113"/>
        <end position="131"/>
    </location>
</feature>
<dbReference type="GO" id="GO:0015035">
    <property type="term" value="F:protein-disulfide reductase activity"/>
    <property type="evidence" value="ECO:0007669"/>
    <property type="project" value="InterPro"/>
</dbReference>
<dbReference type="InterPro" id="IPR036249">
    <property type="entry name" value="Thioredoxin-like_sf"/>
</dbReference>
<dbReference type="OrthoDB" id="19690at2759"/>
<dbReference type="PROSITE" id="PS51352">
    <property type="entry name" value="THIOREDOXIN_2"/>
    <property type="match status" value="1"/>
</dbReference>
<comment type="similarity">
    <text evidence="1">Belongs to the thioredoxin family.</text>
</comment>
<dbReference type="VEuPathDB" id="FungiDB:PV09_00906"/>
<dbReference type="Gene3D" id="3.40.30.10">
    <property type="entry name" value="Glutaredoxin"/>
    <property type="match status" value="1"/>
</dbReference>
<feature type="domain" description="Thioredoxin" evidence="4">
    <location>
        <begin position="1"/>
        <end position="108"/>
    </location>
</feature>
<dbReference type="AlphaFoldDB" id="A0A0D2BCE5"/>
<organism evidence="5 6">
    <name type="scientific">Verruconis gallopava</name>
    <dbReference type="NCBI Taxonomy" id="253628"/>
    <lineage>
        <taxon>Eukaryota</taxon>
        <taxon>Fungi</taxon>
        <taxon>Dikarya</taxon>
        <taxon>Ascomycota</taxon>
        <taxon>Pezizomycotina</taxon>
        <taxon>Dothideomycetes</taxon>
        <taxon>Pleosporomycetidae</taxon>
        <taxon>Venturiales</taxon>
        <taxon>Sympoventuriaceae</taxon>
        <taxon>Verruconis</taxon>
    </lineage>
</organism>
<keyword evidence="2" id="KW-1015">Disulfide bond</keyword>
<accession>A0A0D2BCE5</accession>
<dbReference type="PRINTS" id="PR00421">
    <property type="entry name" value="THIOREDOXIN"/>
</dbReference>
<dbReference type="STRING" id="253628.A0A0D2BCE5"/>
<dbReference type="EMBL" id="KN847530">
    <property type="protein sequence ID" value="KIW09009.1"/>
    <property type="molecule type" value="Genomic_DNA"/>
</dbReference>
<dbReference type="SUPFAM" id="SSF52833">
    <property type="entry name" value="Thioredoxin-like"/>
    <property type="match status" value="1"/>
</dbReference>
<dbReference type="InterPro" id="IPR013766">
    <property type="entry name" value="Thioredoxin_domain"/>
</dbReference>
<dbReference type="CDD" id="cd02947">
    <property type="entry name" value="TRX_family"/>
    <property type="match status" value="1"/>
</dbReference>
<evidence type="ECO:0000313" key="5">
    <source>
        <dbReference type="EMBL" id="KIW09009.1"/>
    </source>
</evidence>
<sequence length="159" mass="17365">MASPVTINSTSQFHQLLKSSTFVLVDFHATWCGPCHAIRPVFEALAKQHSAPNFTFAKVDVDAQQQLAREYSITAMPTFLLIKDGKVVETVRGANPPALKQVVERTATQAKAESARKAEEARKAESAKRTDTGSQEPNNVSVSGSYGITKGSEWKMSLR</sequence>
<evidence type="ECO:0000256" key="1">
    <source>
        <dbReference type="ARBA" id="ARBA00008987"/>
    </source>
</evidence>
<evidence type="ECO:0000256" key="3">
    <source>
        <dbReference type="SAM" id="MobiDB-lite"/>
    </source>
</evidence>
<dbReference type="PROSITE" id="PS00194">
    <property type="entry name" value="THIOREDOXIN_1"/>
    <property type="match status" value="1"/>
</dbReference>
<name>A0A0D2BCE5_9PEZI</name>
<dbReference type="PANTHER" id="PTHR46115">
    <property type="entry name" value="THIOREDOXIN-LIKE PROTEIN 1"/>
    <property type="match status" value="1"/>
</dbReference>
<evidence type="ECO:0000313" key="6">
    <source>
        <dbReference type="Proteomes" id="UP000053259"/>
    </source>
</evidence>
<dbReference type="RefSeq" id="XP_016218878.1">
    <property type="nucleotide sequence ID" value="XM_016353725.1"/>
</dbReference>
<proteinExistence type="inferred from homology"/>
<feature type="compositionally biased region" description="Polar residues" evidence="3">
    <location>
        <begin position="132"/>
        <end position="146"/>
    </location>
</feature>